<organism evidence="7">
    <name type="scientific">uncultured Anaerotruncus sp</name>
    <dbReference type="NCBI Taxonomy" id="905011"/>
    <lineage>
        <taxon>Bacteria</taxon>
        <taxon>Bacillati</taxon>
        <taxon>Bacillota</taxon>
        <taxon>Clostridia</taxon>
        <taxon>Eubacteriales</taxon>
        <taxon>Oscillospiraceae</taxon>
        <taxon>Anaerotruncus</taxon>
        <taxon>environmental samples</taxon>
    </lineage>
</organism>
<dbReference type="AlphaFoldDB" id="A0A6N2SNL8"/>
<dbReference type="InterPro" id="IPR002810">
    <property type="entry name" value="NfeD-like_C"/>
</dbReference>
<dbReference type="Pfam" id="PF01957">
    <property type="entry name" value="NfeD"/>
    <property type="match status" value="1"/>
</dbReference>
<dbReference type="PANTHER" id="PTHR33507:SF3">
    <property type="entry name" value="INNER MEMBRANE PROTEIN YBBJ"/>
    <property type="match status" value="1"/>
</dbReference>
<dbReference type="InterPro" id="IPR052165">
    <property type="entry name" value="Membrane_assoc_protease"/>
</dbReference>
<keyword evidence="4 5" id="KW-0472">Membrane</keyword>
<keyword evidence="2 5" id="KW-0812">Transmembrane</keyword>
<proteinExistence type="predicted"/>
<evidence type="ECO:0000256" key="3">
    <source>
        <dbReference type="ARBA" id="ARBA00022989"/>
    </source>
</evidence>
<name>A0A6N2SNL8_9FIRM</name>
<dbReference type="Gene3D" id="2.40.50.140">
    <property type="entry name" value="Nucleic acid-binding proteins"/>
    <property type="match status" value="1"/>
</dbReference>
<protein>
    <recommendedName>
        <fullName evidence="6">NfeD-like C-terminal domain-containing protein</fullName>
    </recommendedName>
</protein>
<keyword evidence="3 5" id="KW-1133">Transmembrane helix</keyword>
<dbReference type="EMBL" id="CACRSL010000003">
    <property type="protein sequence ID" value="VYS94716.1"/>
    <property type="molecule type" value="Genomic_DNA"/>
</dbReference>
<evidence type="ECO:0000259" key="6">
    <source>
        <dbReference type="Pfam" id="PF01957"/>
    </source>
</evidence>
<evidence type="ECO:0000256" key="1">
    <source>
        <dbReference type="ARBA" id="ARBA00004141"/>
    </source>
</evidence>
<dbReference type="GO" id="GO:0005886">
    <property type="term" value="C:plasma membrane"/>
    <property type="evidence" value="ECO:0007669"/>
    <property type="project" value="TreeGrafter"/>
</dbReference>
<feature type="transmembrane region" description="Helical" evidence="5">
    <location>
        <begin position="41"/>
        <end position="67"/>
    </location>
</feature>
<evidence type="ECO:0000256" key="5">
    <source>
        <dbReference type="SAM" id="Phobius"/>
    </source>
</evidence>
<comment type="subcellular location">
    <subcellularLocation>
        <location evidence="1">Membrane</location>
        <topology evidence="1">Multi-pass membrane protein</topology>
    </subcellularLocation>
</comment>
<evidence type="ECO:0000256" key="2">
    <source>
        <dbReference type="ARBA" id="ARBA00022692"/>
    </source>
</evidence>
<evidence type="ECO:0000313" key="7">
    <source>
        <dbReference type="EMBL" id="VYS94716.1"/>
    </source>
</evidence>
<feature type="transmembrane region" description="Helical" evidence="5">
    <location>
        <begin position="9"/>
        <end position="35"/>
    </location>
</feature>
<accession>A0A6N2SNL8</accession>
<dbReference type="PANTHER" id="PTHR33507">
    <property type="entry name" value="INNER MEMBRANE PROTEIN YBBJ"/>
    <property type="match status" value="1"/>
</dbReference>
<sequence length="146" mass="16201">MDALQWMPFVWLLMAVLLGILEAATIQLVAIWFAIGSVAAVPAALMGLSFFWQVVVFLAVSLFCLVLTRPLMKKFLRVRPTRTNADSLVGMIGVVVEEIDNDRAQGRVYVNGLDWSARSEEGEILEKGEKVLIKAIEGVKVLVERI</sequence>
<evidence type="ECO:0000256" key="4">
    <source>
        <dbReference type="ARBA" id="ARBA00023136"/>
    </source>
</evidence>
<gene>
    <name evidence="7" type="ORF">AULFYP135_01028</name>
</gene>
<reference evidence="7" key="1">
    <citation type="submission" date="2019-11" db="EMBL/GenBank/DDBJ databases">
        <authorList>
            <person name="Feng L."/>
        </authorList>
    </citation>
    <scope>NUCLEOTIDE SEQUENCE</scope>
    <source>
        <strain evidence="7">AundefinedLFYP135</strain>
    </source>
</reference>
<dbReference type="InterPro" id="IPR012340">
    <property type="entry name" value="NA-bd_OB-fold"/>
</dbReference>
<dbReference type="SUPFAM" id="SSF141322">
    <property type="entry name" value="NfeD domain-like"/>
    <property type="match status" value="1"/>
</dbReference>
<feature type="domain" description="NfeD-like C-terminal" evidence="6">
    <location>
        <begin position="85"/>
        <end position="145"/>
    </location>
</feature>